<dbReference type="Proteomes" id="UP000607397">
    <property type="component" value="Unassembled WGS sequence"/>
</dbReference>
<name>A0A8K1ZZ10_9CYAN</name>
<proteinExistence type="predicted"/>
<evidence type="ECO:0000313" key="2">
    <source>
        <dbReference type="Proteomes" id="UP000607397"/>
    </source>
</evidence>
<keyword evidence="2" id="KW-1185">Reference proteome</keyword>
<evidence type="ECO:0000313" key="1">
    <source>
        <dbReference type="EMBL" id="NCJ06292.1"/>
    </source>
</evidence>
<gene>
    <name evidence="1" type="ORF">GS597_07155</name>
</gene>
<accession>A0A8K1ZZ10</accession>
<reference evidence="1" key="1">
    <citation type="submission" date="2019-12" db="EMBL/GenBank/DDBJ databases">
        <title>High-Quality draft genome sequences of three cyanobacteria isolated from the limestone walls of the Old Cathedral of Coimbra.</title>
        <authorList>
            <person name="Tiago I."/>
            <person name="Soares F."/>
            <person name="Portugal A."/>
        </authorList>
    </citation>
    <scope>NUCLEOTIDE SEQUENCE [LARGE SCALE GENOMIC DNA]</scope>
    <source>
        <strain evidence="1">C</strain>
    </source>
</reference>
<comment type="caution">
    <text evidence="1">The sequence shown here is derived from an EMBL/GenBank/DDBJ whole genome shotgun (WGS) entry which is preliminary data.</text>
</comment>
<dbReference type="EMBL" id="WVIC01000011">
    <property type="protein sequence ID" value="NCJ06292.1"/>
    <property type="molecule type" value="Genomic_DNA"/>
</dbReference>
<protein>
    <submittedName>
        <fullName evidence="1">Uncharacterized protein</fullName>
    </submittedName>
</protein>
<sequence length="170" mass="18140">MSYKSWMNGVALTTLVGLTLAPLLILGDALQTQAATLPTEAYGSCSVPSDLDSVTPPETVPQTETVPQPSASLRQLIHTQQGIRLAAADPANSEYFAYAPFDFSAAESDAAVALFGCDCPLCIGVLRQMRRQVSAAEGSDGHCMAALQRRKVTTDQIQRVLQQLEAEEAL</sequence>
<dbReference type="AlphaFoldDB" id="A0A8K1ZZ10"/>
<organism evidence="1 2">
    <name type="scientific">Petrachloros mirabilis ULC683</name>
    <dbReference type="NCBI Taxonomy" id="2781853"/>
    <lineage>
        <taxon>Bacteria</taxon>
        <taxon>Bacillati</taxon>
        <taxon>Cyanobacteriota</taxon>
        <taxon>Cyanophyceae</taxon>
        <taxon>Synechococcales</taxon>
        <taxon>Petrachlorosaceae</taxon>
        <taxon>Petrachloros</taxon>
        <taxon>Petrachloros mirabilis</taxon>
    </lineage>
</organism>
<dbReference type="RefSeq" id="WP_161824771.1">
    <property type="nucleotide sequence ID" value="NZ_WVIC01000011.1"/>
</dbReference>